<name>A0A8C3YIP7_9CETA</name>
<dbReference type="GO" id="GO:0004145">
    <property type="term" value="F:diamine N-acetyltransferase activity"/>
    <property type="evidence" value="ECO:0007669"/>
    <property type="project" value="TreeGrafter"/>
</dbReference>
<sequence length="94" mass="10984">MYCFTDDPWIGKLFYLEDFYVIQAYQGLGIGAEMLKGLSQIATRNHCMHFLVIIWNQVSTDYYTSQGVLGLSSEESWHLFRFNREELVDMSGEE</sequence>
<dbReference type="GeneTree" id="ENSGT00950000183121"/>
<dbReference type="Proteomes" id="UP000694540">
    <property type="component" value="Unplaced"/>
</dbReference>
<dbReference type="InterPro" id="IPR000182">
    <property type="entry name" value="GNAT_dom"/>
</dbReference>
<protein>
    <recommendedName>
        <fullName evidence="4">N-acetyltransferase domain-containing protein</fullName>
    </recommendedName>
</protein>
<dbReference type="CDD" id="cd04301">
    <property type="entry name" value="NAT_SF"/>
    <property type="match status" value="1"/>
</dbReference>
<dbReference type="GO" id="GO:0032918">
    <property type="term" value="P:spermidine acetylation"/>
    <property type="evidence" value="ECO:0007669"/>
    <property type="project" value="TreeGrafter"/>
</dbReference>
<evidence type="ECO:0000256" key="1">
    <source>
        <dbReference type="ARBA" id="ARBA00008694"/>
    </source>
</evidence>
<dbReference type="Gene3D" id="3.40.630.30">
    <property type="match status" value="1"/>
</dbReference>
<accession>A0A8C3YIP7</accession>
<reference evidence="5" key="2">
    <citation type="submission" date="2025-09" db="UniProtKB">
        <authorList>
            <consortium name="Ensembl"/>
        </authorList>
    </citation>
    <scope>IDENTIFICATION</scope>
</reference>
<keyword evidence="3" id="KW-0012">Acyltransferase</keyword>
<dbReference type="PANTHER" id="PTHR10545:SF63">
    <property type="entry name" value="SPERMIDINE_SPERMINE N(1)-ACETYLTRANSFERASE-LIKE PROTEIN 1"/>
    <property type="match status" value="1"/>
</dbReference>
<comment type="similarity">
    <text evidence="1">Belongs to the acetyltransferase family.</text>
</comment>
<keyword evidence="6" id="KW-1185">Reference proteome</keyword>
<evidence type="ECO:0000259" key="4">
    <source>
        <dbReference type="PROSITE" id="PS51186"/>
    </source>
</evidence>
<reference evidence="5" key="1">
    <citation type="submission" date="2025-08" db="UniProtKB">
        <authorList>
            <consortium name="Ensembl"/>
        </authorList>
    </citation>
    <scope>IDENTIFICATION</scope>
</reference>
<dbReference type="PROSITE" id="PS51186">
    <property type="entry name" value="GNAT"/>
    <property type="match status" value="1"/>
</dbReference>
<dbReference type="PANTHER" id="PTHR10545">
    <property type="entry name" value="DIAMINE N-ACETYLTRANSFERASE"/>
    <property type="match status" value="1"/>
</dbReference>
<dbReference type="InterPro" id="IPR016181">
    <property type="entry name" value="Acyl_CoA_acyltransferase"/>
</dbReference>
<feature type="domain" description="N-acetyltransferase" evidence="4">
    <location>
        <begin position="1"/>
        <end position="91"/>
    </location>
</feature>
<dbReference type="AlphaFoldDB" id="A0A8C3YIP7"/>
<dbReference type="Ensembl" id="ENSCWAT00000016369.1">
    <property type="protein sequence ID" value="ENSCWAP00000015076.1"/>
    <property type="gene ID" value="ENSCWAG00000011702.1"/>
</dbReference>
<evidence type="ECO:0000256" key="3">
    <source>
        <dbReference type="ARBA" id="ARBA00023315"/>
    </source>
</evidence>
<dbReference type="Pfam" id="PF00583">
    <property type="entry name" value="Acetyltransf_1"/>
    <property type="match status" value="1"/>
</dbReference>
<evidence type="ECO:0000313" key="6">
    <source>
        <dbReference type="Proteomes" id="UP000694540"/>
    </source>
</evidence>
<dbReference type="GO" id="GO:0019809">
    <property type="term" value="F:spermidine binding"/>
    <property type="evidence" value="ECO:0007669"/>
    <property type="project" value="TreeGrafter"/>
</dbReference>
<evidence type="ECO:0000256" key="2">
    <source>
        <dbReference type="ARBA" id="ARBA00022679"/>
    </source>
</evidence>
<dbReference type="InterPro" id="IPR051016">
    <property type="entry name" value="Diverse_Substrate_AcTransf"/>
</dbReference>
<evidence type="ECO:0000313" key="5">
    <source>
        <dbReference type="Ensembl" id="ENSCWAP00000015076.1"/>
    </source>
</evidence>
<proteinExistence type="inferred from homology"/>
<dbReference type="SUPFAM" id="SSF55729">
    <property type="entry name" value="Acyl-CoA N-acyltransferases (Nat)"/>
    <property type="match status" value="1"/>
</dbReference>
<keyword evidence="2" id="KW-0808">Transferase</keyword>
<organism evidence="5 6">
    <name type="scientific">Catagonus wagneri</name>
    <name type="common">Chacoan peccary</name>
    <dbReference type="NCBI Taxonomy" id="51154"/>
    <lineage>
        <taxon>Eukaryota</taxon>
        <taxon>Metazoa</taxon>
        <taxon>Chordata</taxon>
        <taxon>Craniata</taxon>
        <taxon>Vertebrata</taxon>
        <taxon>Euteleostomi</taxon>
        <taxon>Mammalia</taxon>
        <taxon>Eutheria</taxon>
        <taxon>Laurasiatheria</taxon>
        <taxon>Artiodactyla</taxon>
        <taxon>Suina</taxon>
        <taxon>Tayassuidae</taxon>
        <taxon>Catagonus</taxon>
    </lineage>
</organism>